<keyword evidence="4 7" id="KW-0472">Membrane</keyword>
<keyword evidence="3 7" id="KW-1133">Transmembrane helix</keyword>
<evidence type="ECO:0000259" key="8">
    <source>
        <dbReference type="Pfam" id="PF20684"/>
    </source>
</evidence>
<dbReference type="InterPro" id="IPR049326">
    <property type="entry name" value="Rhodopsin_dom_fungi"/>
</dbReference>
<comment type="caution">
    <text evidence="9">The sequence shown here is derived from an EMBL/GenBank/DDBJ whole genome shotgun (WGS) entry which is preliminary data.</text>
</comment>
<feature type="transmembrane region" description="Helical" evidence="7">
    <location>
        <begin position="135"/>
        <end position="155"/>
    </location>
</feature>
<feature type="transmembrane region" description="Helical" evidence="7">
    <location>
        <begin position="184"/>
        <end position="206"/>
    </location>
</feature>
<dbReference type="Pfam" id="PF20684">
    <property type="entry name" value="Fung_rhodopsin"/>
    <property type="match status" value="1"/>
</dbReference>
<dbReference type="Proteomes" id="UP001586593">
    <property type="component" value="Unassembled WGS sequence"/>
</dbReference>
<comment type="similarity">
    <text evidence="5">Belongs to the SAT4 family.</text>
</comment>
<dbReference type="InterPro" id="IPR052337">
    <property type="entry name" value="SAT4-like"/>
</dbReference>
<evidence type="ECO:0000256" key="6">
    <source>
        <dbReference type="SAM" id="MobiDB-lite"/>
    </source>
</evidence>
<evidence type="ECO:0000313" key="10">
    <source>
        <dbReference type="Proteomes" id="UP001586593"/>
    </source>
</evidence>
<dbReference type="PANTHER" id="PTHR33048">
    <property type="entry name" value="PTH11-LIKE INTEGRAL MEMBRANE PROTEIN (AFU_ORTHOLOGUE AFUA_5G11245)"/>
    <property type="match status" value="1"/>
</dbReference>
<feature type="transmembrane region" description="Helical" evidence="7">
    <location>
        <begin position="260"/>
        <end position="282"/>
    </location>
</feature>
<feature type="transmembrane region" description="Helical" evidence="7">
    <location>
        <begin position="218"/>
        <end position="240"/>
    </location>
</feature>
<name>A0ABR3VU22_9PEZI</name>
<keyword evidence="10" id="KW-1185">Reference proteome</keyword>
<feature type="domain" description="Rhodopsin" evidence="8">
    <location>
        <begin position="119"/>
        <end position="314"/>
    </location>
</feature>
<keyword evidence="2 7" id="KW-0812">Transmembrane</keyword>
<evidence type="ECO:0000256" key="3">
    <source>
        <dbReference type="ARBA" id="ARBA00022989"/>
    </source>
</evidence>
<evidence type="ECO:0000256" key="4">
    <source>
        <dbReference type="ARBA" id="ARBA00023136"/>
    </source>
</evidence>
<evidence type="ECO:0000313" key="9">
    <source>
        <dbReference type="EMBL" id="KAL1845173.1"/>
    </source>
</evidence>
<evidence type="ECO:0000256" key="5">
    <source>
        <dbReference type="ARBA" id="ARBA00038359"/>
    </source>
</evidence>
<evidence type="ECO:0000256" key="1">
    <source>
        <dbReference type="ARBA" id="ARBA00004141"/>
    </source>
</evidence>
<gene>
    <name evidence="9" type="ORF">VTK73DRAFT_992</name>
</gene>
<dbReference type="EMBL" id="JAZHXJ010001219">
    <property type="protein sequence ID" value="KAL1845173.1"/>
    <property type="molecule type" value="Genomic_DNA"/>
</dbReference>
<organism evidence="9 10">
    <name type="scientific">Phialemonium thermophilum</name>
    <dbReference type="NCBI Taxonomy" id="223376"/>
    <lineage>
        <taxon>Eukaryota</taxon>
        <taxon>Fungi</taxon>
        <taxon>Dikarya</taxon>
        <taxon>Ascomycota</taxon>
        <taxon>Pezizomycotina</taxon>
        <taxon>Sordariomycetes</taxon>
        <taxon>Sordariomycetidae</taxon>
        <taxon>Cephalothecales</taxon>
        <taxon>Cephalothecaceae</taxon>
        <taxon>Phialemonium</taxon>
    </lineage>
</organism>
<reference evidence="9 10" key="1">
    <citation type="journal article" date="2024" name="Commun. Biol.">
        <title>Comparative genomic analysis of thermophilic fungi reveals convergent evolutionary adaptations and gene losses.</title>
        <authorList>
            <person name="Steindorff A.S."/>
            <person name="Aguilar-Pontes M.V."/>
            <person name="Robinson A.J."/>
            <person name="Andreopoulos B."/>
            <person name="LaButti K."/>
            <person name="Kuo A."/>
            <person name="Mondo S."/>
            <person name="Riley R."/>
            <person name="Otillar R."/>
            <person name="Haridas S."/>
            <person name="Lipzen A."/>
            <person name="Grimwood J."/>
            <person name="Schmutz J."/>
            <person name="Clum A."/>
            <person name="Reid I.D."/>
            <person name="Moisan M.C."/>
            <person name="Butler G."/>
            <person name="Nguyen T.T.M."/>
            <person name="Dewar K."/>
            <person name="Conant G."/>
            <person name="Drula E."/>
            <person name="Henrissat B."/>
            <person name="Hansel C."/>
            <person name="Singer S."/>
            <person name="Hutchinson M.I."/>
            <person name="de Vries R.P."/>
            <person name="Natvig D.O."/>
            <person name="Powell A.J."/>
            <person name="Tsang A."/>
            <person name="Grigoriev I.V."/>
        </authorList>
    </citation>
    <scope>NUCLEOTIDE SEQUENCE [LARGE SCALE GENOMIC DNA]</scope>
    <source>
        <strain evidence="9 10">ATCC 24622</strain>
    </source>
</reference>
<protein>
    <recommendedName>
        <fullName evidence="8">Rhodopsin domain-containing protein</fullName>
    </recommendedName>
</protein>
<feature type="transmembrane region" description="Helical" evidence="7">
    <location>
        <begin position="102"/>
        <end position="123"/>
    </location>
</feature>
<feature type="region of interest" description="Disordered" evidence="6">
    <location>
        <begin position="25"/>
        <end position="45"/>
    </location>
</feature>
<evidence type="ECO:0000256" key="7">
    <source>
        <dbReference type="SAM" id="Phobius"/>
    </source>
</evidence>
<proteinExistence type="inferred from homology"/>
<accession>A0ABR3VU22</accession>
<evidence type="ECO:0000256" key="2">
    <source>
        <dbReference type="ARBA" id="ARBA00022692"/>
    </source>
</evidence>
<comment type="subcellular location">
    <subcellularLocation>
        <location evidence="1">Membrane</location>
        <topology evidence="1">Multi-pass membrane protein</topology>
    </subcellularLocation>
</comment>
<feature type="region of interest" description="Disordered" evidence="6">
    <location>
        <begin position="1"/>
        <end position="20"/>
    </location>
</feature>
<dbReference type="PANTHER" id="PTHR33048:SF123">
    <property type="entry name" value="INTEGRAL MEMBRANE PROTEIN"/>
    <property type="match status" value="1"/>
</dbReference>
<feature type="transmembrane region" description="Helical" evidence="7">
    <location>
        <begin position="294"/>
        <end position="315"/>
    </location>
</feature>
<feature type="compositionally biased region" description="Basic and acidic residues" evidence="6">
    <location>
        <begin position="32"/>
        <end position="45"/>
    </location>
</feature>
<sequence length="321" mass="35099">MGQSKQASRLSCRDDGLGTVQAPLTGWLASKSGKERGPSPESCPPRHPDVLPFIEQLPKFVIAGGMLLSHYQLLVRLAPLHVRPPTRARAKMQSDQSRQNGLVITSSVLVAISILVVAARLAIRVCWIRNSGWDDYSIVAALLFDVGYLAEILVAKANRVGFPMATLTPQQRTNFLKDTLAIEATYYAAVAFVKISILAMYLRFLLSPTPRFLCKATIVFHAVFFLVCVAVTLGQCRPFHKAYDATLTVPGHCINSTVFFYFTSGVNIITDIWIFALPVKTLKGISRPKKEKATLIVIFGVGAFATITSIIRTVFGSTSGP</sequence>